<evidence type="ECO:0000259" key="5">
    <source>
        <dbReference type="Pfam" id="PF01551"/>
    </source>
</evidence>
<dbReference type="InterPro" id="IPR011055">
    <property type="entry name" value="Dup_hybrid_motif"/>
</dbReference>
<dbReference type="Gene3D" id="6.10.250.3150">
    <property type="match status" value="1"/>
</dbReference>
<evidence type="ECO:0000313" key="8">
    <source>
        <dbReference type="Proteomes" id="UP001142078"/>
    </source>
</evidence>
<protein>
    <submittedName>
        <fullName evidence="7">Peptidoglycan DD-metalloendopeptidase family protein</fullName>
    </submittedName>
</protein>
<dbReference type="PANTHER" id="PTHR21666">
    <property type="entry name" value="PEPTIDASE-RELATED"/>
    <property type="match status" value="1"/>
</dbReference>
<sequence length="393" mass="43051">MGRSKKVITLLIALLVFNCVAVYAVGDVNSLKNEQKGVNRRKEEKKNEINKLEKKQKNISNEIKSLDKEVNEASDELSKVEKKLANLNNDIEKTTKEIEEAERKIGKRKDAFNSRLRAMYMNGNIGYIEVLLSAADIKDFLLKKEMVQAVVEHDTDLLDYMQEQRNIMDTKKKELKTQIVSAESTKRQVESKKNELMVATRGKQKLMNNVEKDKKELQNQLDELERESNQIASQIANHNNSNNSNNSKGKSGGSTGGSTASISASVTPTGGAMIWPTSGPVTSPFGPRWGRLHTGIDIGVGVGTPVVAAKDGVVILTKTGYSGGYGNYIVVDHGGGVSTLYAHNSSLSVGVGTRVRQGQQIAVSGNSGRSTGPHLHFEVRINGRPVNPMGYLR</sequence>
<name>A0A9X2MIR7_9FIRM</name>
<evidence type="ECO:0000313" key="7">
    <source>
        <dbReference type="EMBL" id="MCR2043917.1"/>
    </source>
</evidence>
<feature type="region of interest" description="Disordered" evidence="3">
    <location>
        <begin position="236"/>
        <end position="265"/>
    </location>
</feature>
<feature type="coiled-coil region" evidence="2">
    <location>
        <begin position="28"/>
        <end position="111"/>
    </location>
</feature>
<dbReference type="SUPFAM" id="SSF57997">
    <property type="entry name" value="Tropomyosin"/>
    <property type="match status" value="1"/>
</dbReference>
<evidence type="ECO:0000256" key="2">
    <source>
        <dbReference type="SAM" id="Coils"/>
    </source>
</evidence>
<feature type="compositionally biased region" description="Basic and acidic residues" evidence="3">
    <location>
        <begin position="184"/>
        <end position="195"/>
    </location>
</feature>
<keyword evidence="1 4" id="KW-0732">Signal</keyword>
<feature type="compositionally biased region" description="Low complexity" evidence="3">
    <location>
        <begin position="236"/>
        <end position="249"/>
    </location>
</feature>
<dbReference type="Gene3D" id="2.70.70.10">
    <property type="entry name" value="Glucose Permease (Domain IIA)"/>
    <property type="match status" value="1"/>
</dbReference>
<evidence type="ECO:0000256" key="4">
    <source>
        <dbReference type="SAM" id="SignalP"/>
    </source>
</evidence>
<dbReference type="Proteomes" id="UP001142078">
    <property type="component" value="Unassembled WGS sequence"/>
</dbReference>
<dbReference type="CDD" id="cd12797">
    <property type="entry name" value="M23_peptidase"/>
    <property type="match status" value="1"/>
</dbReference>
<dbReference type="InterPro" id="IPR016047">
    <property type="entry name" value="M23ase_b-sheet_dom"/>
</dbReference>
<comment type="caution">
    <text evidence="7">The sequence shown here is derived from an EMBL/GenBank/DDBJ whole genome shotgun (WGS) entry which is preliminary data.</text>
</comment>
<evidence type="ECO:0000256" key="1">
    <source>
        <dbReference type="ARBA" id="ARBA00022729"/>
    </source>
</evidence>
<feature type="region of interest" description="Disordered" evidence="3">
    <location>
        <begin position="183"/>
        <end position="210"/>
    </location>
</feature>
<keyword evidence="8" id="KW-1185">Reference proteome</keyword>
<keyword evidence="2" id="KW-0175">Coiled coil</keyword>
<evidence type="ECO:0000256" key="3">
    <source>
        <dbReference type="SAM" id="MobiDB-lite"/>
    </source>
</evidence>
<dbReference type="EMBL" id="JANJZL010000004">
    <property type="protein sequence ID" value="MCR2043917.1"/>
    <property type="molecule type" value="Genomic_DNA"/>
</dbReference>
<accession>A0A9X2MIR7</accession>
<feature type="signal peptide" evidence="4">
    <location>
        <begin position="1"/>
        <end position="24"/>
    </location>
</feature>
<dbReference type="Pfam" id="PF01551">
    <property type="entry name" value="Peptidase_M23"/>
    <property type="match status" value="1"/>
</dbReference>
<dbReference type="RefSeq" id="WP_042683057.1">
    <property type="nucleotide sequence ID" value="NZ_CABKTM010000049.1"/>
</dbReference>
<dbReference type="OrthoDB" id="9809488at2"/>
<evidence type="ECO:0000259" key="6">
    <source>
        <dbReference type="Pfam" id="PF24568"/>
    </source>
</evidence>
<feature type="domain" description="M23ase beta-sheet core" evidence="5">
    <location>
        <begin position="292"/>
        <end position="388"/>
    </location>
</feature>
<feature type="chain" id="PRO_5040974211" evidence="4">
    <location>
        <begin position="25"/>
        <end position="393"/>
    </location>
</feature>
<organism evidence="7 8">
    <name type="scientific">Anaerosalibacter massiliensis</name>
    <dbReference type="NCBI Taxonomy" id="1347392"/>
    <lineage>
        <taxon>Bacteria</taxon>
        <taxon>Bacillati</taxon>
        <taxon>Bacillota</taxon>
        <taxon>Tissierellia</taxon>
        <taxon>Tissierellales</taxon>
        <taxon>Sporanaerobacteraceae</taxon>
        <taxon>Anaerosalibacter</taxon>
    </lineage>
</organism>
<dbReference type="Pfam" id="PF24568">
    <property type="entry name" value="CC_PcsB"/>
    <property type="match status" value="1"/>
</dbReference>
<dbReference type="SUPFAM" id="SSF51261">
    <property type="entry name" value="Duplicated hybrid motif"/>
    <property type="match status" value="1"/>
</dbReference>
<dbReference type="PANTHER" id="PTHR21666:SF270">
    <property type="entry name" value="MUREIN HYDROLASE ACTIVATOR ENVC"/>
    <property type="match status" value="1"/>
</dbReference>
<gene>
    <name evidence="7" type="ORF">NSA23_07255</name>
</gene>
<dbReference type="GO" id="GO:0004222">
    <property type="term" value="F:metalloendopeptidase activity"/>
    <property type="evidence" value="ECO:0007669"/>
    <property type="project" value="TreeGrafter"/>
</dbReference>
<feature type="domain" description="Peptidoglycan hydrolase PcsB coiled-coil" evidence="6">
    <location>
        <begin position="98"/>
        <end position="168"/>
    </location>
</feature>
<dbReference type="InterPro" id="IPR057309">
    <property type="entry name" value="PcsB_CC"/>
</dbReference>
<dbReference type="AlphaFoldDB" id="A0A9X2MIR7"/>
<reference evidence="7" key="1">
    <citation type="submission" date="2022-07" db="EMBL/GenBank/DDBJ databases">
        <title>Enhanced cultured diversity of the mouse gut microbiota enables custom-made synthetic communities.</title>
        <authorList>
            <person name="Afrizal A."/>
        </authorList>
    </citation>
    <scope>NUCLEOTIDE SEQUENCE</scope>
    <source>
        <strain evidence="7">DSM 29482</strain>
    </source>
</reference>
<dbReference type="InterPro" id="IPR050570">
    <property type="entry name" value="Cell_wall_metabolism_enzyme"/>
</dbReference>
<proteinExistence type="predicted"/>